<dbReference type="Proteomes" id="UP000237000">
    <property type="component" value="Unassembled WGS sequence"/>
</dbReference>
<protein>
    <submittedName>
        <fullName evidence="1">Uncharacterized protein</fullName>
    </submittedName>
</protein>
<dbReference type="AlphaFoldDB" id="A0A2P5CER4"/>
<name>A0A2P5CER4_TREOI</name>
<dbReference type="EMBL" id="JXTC01000375">
    <property type="protein sequence ID" value="PON59495.1"/>
    <property type="molecule type" value="Genomic_DNA"/>
</dbReference>
<reference evidence="2" key="1">
    <citation type="submission" date="2016-06" db="EMBL/GenBank/DDBJ databases">
        <title>Parallel loss of symbiosis genes in relatives of nitrogen-fixing non-legume Parasponia.</title>
        <authorList>
            <person name="Van Velzen R."/>
            <person name="Holmer R."/>
            <person name="Bu F."/>
            <person name="Rutten L."/>
            <person name="Van Zeijl A."/>
            <person name="Liu W."/>
            <person name="Santuari L."/>
            <person name="Cao Q."/>
            <person name="Sharma T."/>
            <person name="Shen D."/>
            <person name="Roswanjaya Y."/>
            <person name="Wardhani T."/>
            <person name="Kalhor M.S."/>
            <person name="Jansen J."/>
            <person name="Van den Hoogen J."/>
            <person name="Gungor B."/>
            <person name="Hartog M."/>
            <person name="Hontelez J."/>
            <person name="Verver J."/>
            <person name="Yang W.-C."/>
            <person name="Schijlen E."/>
            <person name="Repin R."/>
            <person name="Schilthuizen M."/>
            <person name="Schranz E."/>
            <person name="Heidstra R."/>
            <person name="Miyata K."/>
            <person name="Fedorova E."/>
            <person name="Kohlen W."/>
            <person name="Bisseling T."/>
            <person name="Smit S."/>
            <person name="Geurts R."/>
        </authorList>
    </citation>
    <scope>NUCLEOTIDE SEQUENCE [LARGE SCALE GENOMIC DNA]</scope>
    <source>
        <strain evidence="2">cv. RG33-2</strain>
    </source>
</reference>
<accession>A0A2P5CER4</accession>
<dbReference type="InParanoid" id="A0A2P5CER4"/>
<keyword evidence="2" id="KW-1185">Reference proteome</keyword>
<proteinExistence type="predicted"/>
<comment type="caution">
    <text evidence="1">The sequence shown here is derived from an EMBL/GenBank/DDBJ whole genome shotgun (WGS) entry which is preliminary data.</text>
</comment>
<evidence type="ECO:0000313" key="1">
    <source>
        <dbReference type="EMBL" id="PON59495.1"/>
    </source>
</evidence>
<sequence>MGSSPEQTIAIGLFAVHIKETVFTRSKWHYQLWLSLLYSGLDLGSYISLLLKYLEPFNLED</sequence>
<dbReference type="OrthoDB" id="10480979at2759"/>
<organism evidence="1 2">
    <name type="scientific">Trema orientale</name>
    <name type="common">Charcoal tree</name>
    <name type="synonym">Celtis orientalis</name>
    <dbReference type="NCBI Taxonomy" id="63057"/>
    <lineage>
        <taxon>Eukaryota</taxon>
        <taxon>Viridiplantae</taxon>
        <taxon>Streptophyta</taxon>
        <taxon>Embryophyta</taxon>
        <taxon>Tracheophyta</taxon>
        <taxon>Spermatophyta</taxon>
        <taxon>Magnoliopsida</taxon>
        <taxon>eudicotyledons</taxon>
        <taxon>Gunneridae</taxon>
        <taxon>Pentapetalae</taxon>
        <taxon>rosids</taxon>
        <taxon>fabids</taxon>
        <taxon>Rosales</taxon>
        <taxon>Cannabaceae</taxon>
        <taxon>Trema</taxon>
    </lineage>
</organism>
<evidence type="ECO:0000313" key="2">
    <source>
        <dbReference type="Proteomes" id="UP000237000"/>
    </source>
</evidence>
<gene>
    <name evidence="1" type="ORF">TorRG33x02_288170</name>
</gene>